<feature type="domain" description="Carbohydrate kinase PfkB" evidence="7">
    <location>
        <begin position="25"/>
        <end position="297"/>
    </location>
</feature>
<keyword evidence="2 6" id="KW-0808">Transferase</keyword>
<evidence type="ECO:0000256" key="6">
    <source>
        <dbReference type="PIRNR" id="PIRNR000535"/>
    </source>
</evidence>
<dbReference type="FunFam" id="3.40.1190.20:FF:000001">
    <property type="entry name" value="Phosphofructokinase"/>
    <property type="match status" value="1"/>
</dbReference>
<evidence type="ECO:0000313" key="8">
    <source>
        <dbReference type="EMBL" id="AVO40817.1"/>
    </source>
</evidence>
<dbReference type="Proteomes" id="UP000239326">
    <property type="component" value="Chromosome"/>
</dbReference>
<proteinExistence type="inferred from homology"/>
<dbReference type="KEGG" id="simp:C6571_05515"/>
<keyword evidence="3" id="KW-0547">Nucleotide-binding</keyword>
<dbReference type="InterPro" id="IPR029056">
    <property type="entry name" value="Ribokinase-like"/>
</dbReference>
<evidence type="ECO:0000256" key="5">
    <source>
        <dbReference type="ARBA" id="ARBA00022840"/>
    </source>
</evidence>
<dbReference type="PIRSF" id="PIRSF000535">
    <property type="entry name" value="1PFK/6PFK/LacC"/>
    <property type="match status" value="1"/>
</dbReference>
<name>A0A2S0MYE4_9BURK</name>
<dbReference type="NCBIfam" id="TIGR03168">
    <property type="entry name" value="1-PFK"/>
    <property type="match status" value="1"/>
</dbReference>
<keyword evidence="9" id="KW-1185">Reference proteome</keyword>
<dbReference type="CDD" id="cd01164">
    <property type="entry name" value="FruK_PfkB_like"/>
    <property type="match status" value="1"/>
</dbReference>
<dbReference type="GO" id="GO:0005524">
    <property type="term" value="F:ATP binding"/>
    <property type="evidence" value="ECO:0007669"/>
    <property type="project" value="UniProtKB-KW"/>
</dbReference>
<keyword evidence="5" id="KW-0067">ATP-binding</keyword>
<gene>
    <name evidence="8" type="ORF">C6571_05515</name>
</gene>
<accession>A0A2S0MYE4</accession>
<comment type="similarity">
    <text evidence="1 6">Belongs to the carbohydrate kinase PfkB family.</text>
</comment>
<dbReference type="GO" id="GO:0005829">
    <property type="term" value="C:cytosol"/>
    <property type="evidence" value="ECO:0007669"/>
    <property type="project" value="TreeGrafter"/>
</dbReference>
<evidence type="ECO:0000259" key="7">
    <source>
        <dbReference type="Pfam" id="PF00294"/>
    </source>
</evidence>
<dbReference type="SUPFAM" id="SSF53613">
    <property type="entry name" value="Ribokinase-like"/>
    <property type="match status" value="1"/>
</dbReference>
<sequence length="318" mass="32529">MPSVLTLTPNPALDLSVRTAQVQAAHKLRCHSVLRHPGGGGINVARMLHRLGIEVQAHCLTGGVAGGQLAALLAQEGVRTRCQAIAGETRENLAVLDDSNGQEFRFVMPGPQIEAQEWQACLDAVQSLDPAPQWLVVSGSLPPGVPDDFYARLARWAQGCGIALALDSSGPALAEAMEAGVALVKPSLRELRALTGAALSERHEAIAAAAALVQRGAAQTVALSLGGEGAVLVTARGVWQAPAIPVSAAQGTTGAGDCFLAALLAAMVRGDPPAQALRWGVAAGTASLLAPGTALAEPRQVLRLLDQVQVTALAGPAL</sequence>
<evidence type="ECO:0000256" key="1">
    <source>
        <dbReference type="ARBA" id="ARBA00010688"/>
    </source>
</evidence>
<protein>
    <recommendedName>
        <fullName evidence="6">Phosphofructokinase</fullName>
    </recommendedName>
</protein>
<dbReference type="InterPro" id="IPR002173">
    <property type="entry name" value="Carboh/pur_kinase_PfkB_CS"/>
</dbReference>
<evidence type="ECO:0000256" key="2">
    <source>
        <dbReference type="ARBA" id="ARBA00022679"/>
    </source>
</evidence>
<evidence type="ECO:0000313" key="9">
    <source>
        <dbReference type="Proteomes" id="UP000239326"/>
    </source>
</evidence>
<dbReference type="GO" id="GO:0003872">
    <property type="term" value="F:6-phosphofructokinase activity"/>
    <property type="evidence" value="ECO:0007669"/>
    <property type="project" value="TreeGrafter"/>
</dbReference>
<dbReference type="RefSeq" id="WP_106445806.1">
    <property type="nucleotide sequence ID" value="NZ_CP027669.1"/>
</dbReference>
<dbReference type="Pfam" id="PF00294">
    <property type="entry name" value="PfkB"/>
    <property type="match status" value="1"/>
</dbReference>
<dbReference type="Gene3D" id="3.40.1190.20">
    <property type="match status" value="1"/>
</dbReference>
<dbReference type="AlphaFoldDB" id="A0A2S0MYE4"/>
<dbReference type="OrthoDB" id="9801219at2"/>
<dbReference type="PANTHER" id="PTHR46566:SF2">
    <property type="entry name" value="ATP-DEPENDENT 6-PHOSPHOFRUCTOKINASE ISOZYME 2"/>
    <property type="match status" value="1"/>
</dbReference>
<dbReference type="PANTHER" id="PTHR46566">
    <property type="entry name" value="1-PHOSPHOFRUCTOKINASE-RELATED"/>
    <property type="match status" value="1"/>
</dbReference>
<reference evidence="8 9" key="1">
    <citation type="submission" date="2018-03" db="EMBL/GenBank/DDBJ databases">
        <title>Genome sequencing of Simplicispira sp.</title>
        <authorList>
            <person name="Kim S.-J."/>
            <person name="Heo J."/>
            <person name="Kwon S.-W."/>
        </authorList>
    </citation>
    <scope>NUCLEOTIDE SEQUENCE [LARGE SCALE GENOMIC DNA]</scope>
    <source>
        <strain evidence="8 9">SC1-8</strain>
    </source>
</reference>
<keyword evidence="4 8" id="KW-0418">Kinase</keyword>
<organism evidence="8 9">
    <name type="scientific">Simplicispira suum</name>
    <dbReference type="NCBI Taxonomy" id="2109915"/>
    <lineage>
        <taxon>Bacteria</taxon>
        <taxon>Pseudomonadati</taxon>
        <taxon>Pseudomonadota</taxon>
        <taxon>Betaproteobacteria</taxon>
        <taxon>Burkholderiales</taxon>
        <taxon>Comamonadaceae</taxon>
        <taxon>Simplicispira</taxon>
    </lineage>
</organism>
<evidence type="ECO:0000256" key="3">
    <source>
        <dbReference type="ARBA" id="ARBA00022741"/>
    </source>
</evidence>
<dbReference type="InterPro" id="IPR017583">
    <property type="entry name" value="Tagatose/fructose_Pkinase"/>
</dbReference>
<dbReference type="InterPro" id="IPR011611">
    <property type="entry name" value="PfkB_dom"/>
</dbReference>
<dbReference type="PROSITE" id="PS00583">
    <property type="entry name" value="PFKB_KINASES_1"/>
    <property type="match status" value="1"/>
</dbReference>
<dbReference type="EMBL" id="CP027669">
    <property type="protein sequence ID" value="AVO40817.1"/>
    <property type="molecule type" value="Genomic_DNA"/>
</dbReference>
<evidence type="ECO:0000256" key="4">
    <source>
        <dbReference type="ARBA" id="ARBA00022777"/>
    </source>
</evidence>